<dbReference type="PANTHER" id="PTHR34405">
    <property type="entry name" value="CRISPR-ASSOCIATED ENDORIBONUCLEASE CAS2"/>
    <property type="match status" value="1"/>
</dbReference>
<keyword evidence="2" id="KW-0540">Nuclease</keyword>
<evidence type="ECO:0000256" key="6">
    <source>
        <dbReference type="ARBA" id="ARBA00022842"/>
    </source>
</evidence>
<keyword evidence="5" id="KW-0378">Hydrolase</keyword>
<evidence type="ECO:0000313" key="8">
    <source>
        <dbReference type="EMBL" id="VAW27682.1"/>
    </source>
</evidence>
<name>A0A3B0UMQ1_9ZZZZ</name>
<dbReference type="CDD" id="cd09725">
    <property type="entry name" value="Cas2_I_II_III"/>
    <property type="match status" value="1"/>
</dbReference>
<evidence type="ECO:0000256" key="5">
    <source>
        <dbReference type="ARBA" id="ARBA00022801"/>
    </source>
</evidence>
<dbReference type="GO" id="GO:0046872">
    <property type="term" value="F:metal ion binding"/>
    <property type="evidence" value="ECO:0007669"/>
    <property type="project" value="UniProtKB-KW"/>
</dbReference>
<comment type="cofactor">
    <cofactor evidence="1">
        <name>Mg(2+)</name>
        <dbReference type="ChEBI" id="CHEBI:18420"/>
    </cofactor>
</comment>
<evidence type="ECO:0000256" key="2">
    <source>
        <dbReference type="ARBA" id="ARBA00022722"/>
    </source>
</evidence>
<reference evidence="8" key="1">
    <citation type="submission" date="2018-06" db="EMBL/GenBank/DDBJ databases">
        <authorList>
            <person name="Zhirakovskaya E."/>
        </authorList>
    </citation>
    <scope>NUCLEOTIDE SEQUENCE</scope>
</reference>
<dbReference type="InterPro" id="IPR019199">
    <property type="entry name" value="Virulence_VapD/CRISPR_Cas2"/>
</dbReference>
<accession>A0A3B0UMQ1</accession>
<dbReference type="PANTHER" id="PTHR34405:SF3">
    <property type="entry name" value="CRISPR-ASSOCIATED ENDORIBONUCLEASE CAS2 3"/>
    <property type="match status" value="1"/>
</dbReference>
<dbReference type="AlphaFoldDB" id="A0A3B0UMQ1"/>
<dbReference type="Gene3D" id="3.30.70.240">
    <property type="match status" value="1"/>
</dbReference>
<dbReference type="Pfam" id="PF09827">
    <property type="entry name" value="CRISPR_Cas2"/>
    <property type="match status" value="1"/>
</dbReference>
<dbReference type="InterPro" id="IPR021127">
    <property type="entry name" value="CRISPR_associated_Cas2"/>
</dbReference>
<dbReference type="SUPFAM" id="SSF143430">
    <property type="entry name" value="TTP0101/SSO1404-like"/>
    <property type="match status" value="1"/>
</dbReference>
<dbReference type="NCBIfam" id="TIGR01573">
    <property type="entry name" value="cas2"/>
    <property type="match status" value="1"/>
</dbReference>
<dbReference type="GO" id="GO:0016787">
    <property type="term" value="F:hydrolase activity"/>
    <property type="evidence" value="ECO:0007669"/>
    <property type="project" value="UniProtKB-KW"/>
</dbReference>
<protein>
    <submittedName>
        <fullName evidence="8">CRISPR-associated protein Cas2</fullName>
    </submittedName>
</protein>
<dbReference type="GO" id="GO:0051607">
    <property type="term" value="P:defense response to virus"/>
    <property type="evidence" value="ECO:0007669"/>
    <property type="project" value="UniProtKB-KW"/>
</dbReference>
<gene>
    <name evidence="8" type="ORF">MNBD_BACTEROID07-813</name>
</gene>
<organism evidence="8">
    <name type="scientific">hydrothermal vent metagenome</name>
    <dbReference type="NCBI Taxonomy" id="652676"/>
    <lineage>
        <taxon>unclassified sequences</taxon>
        <taxon>metagenomes</taxon>
        <taxon>ecological metagenomes</taxon>
    </lineage>
</organism>
<evidence type="ECO:0000256" key="1">
    <source>
        <dbReference type="ARBA" id="ARBA00001946"/>
    </source>
</evidence>
<dbReference type="GO" id="GO:0004521">
    <property type="term" value="F:RNA endonuclease activity"/>
    <property type="evidence" value="ECO:0007669"/>
    <property type="project" value="InterPro"/>
</dbReference>
<keyword evidence="4" id="KW-0255">Endonuclease</keyword>
<sequence>MIVWVLYDIKKDKPRTRTAKLCKLAGLYRVQYSVFLGNLEANEKDSLQLQVEELINEETDSVYIFPMSKNEMRQTALLGQAFDKKLVTDEVKALFF</sequence>
<evidence type="ECO:0000256" key="3">
    <source>
        <dbReference type="ARBA" id="ARBA00022723"/>
    </source>
</evidence>
<proteinExistence type="inferred from homology"/>
<evidence type="ECO:0000256" key="4">
    <source>
        <dbReference type="ARBA" id="ARBA00022759"/>
    </source>
</evidence>
<evidence type="ECO:0000256" key="7">
    <source>
        <dbReference type="ARBA" id="ARBA00023118"/>
    </source>
</evidence>
<dbReference type="EMBL" id="UOET01000146">
    <property type="protein sequence ID" value="VAW27682.1"/>
    <property type="molecule type" value="Genomic_DNA"/>
</dbReference>
<dbReference type="GO" id="GO:0043571">
    <property type="term" value="P:maintenance of CRISPR repeat elements"/>
    <property type="evidence" value="ECO:0007669"/>
    <property type="project" value="InterPro"/>
</dbReference>
<dbReference type="HAMAP" id="MF_01471">
    <property type="entry name" value="Cas2"/>
    <property type="match status" value="1"/>
</dbReference>
<keyword evidence="6" id="KW-0460">Magnesium</keyword>
<keyword evidence="3" id="KW-0479">Metal-binding</keyword>
<keyword evidence="7" id="KW-0051">Antiviral defense</keyword>